<organism evidence="1 2">
    <name type="scientific">Nitrolancea hollandica Lb</name>
    <dbReference type="NCBI Taxonomy" id="1129897"/>
    <lineage>
        <taxon>Bacteria</taxon>
        <taxon>Pseudomonadati</taxon>
        <taxon>Thermomicrobiota</taxon>
        <taxon>Thermomicrobia</taxon>
        <taxon>Sphaerobacterales</taxon>
        <taxon>Sphaerobacterineae</taxon>
        <taxon>Sphaerobacteraceae</taxon>
        <taxon>Nitrolancea</taxon>
    </lineage>
</organism>
<name>I4EL56_9BACT</name>
<dbReference type="EMBL" id="CAGS01000439">
    <property type="protein sequence ID" value="CCF85418.1"/>
    <property type="molecule type" value="Genomic_DNA"/>
</dbReference>
<sequence>MLPPTSLPNNMGQITPSQAQAAALNPGGAIDSLLQQRGISANSPLAELYADQAAAFGKIAPLLTAPPGEVNSTNSDFLPFLSGYLDAQFQPMDQARPMIDQTRNQLDAQIRLALTDPNSGPGTNFHQYSQNSQLGNDVYWVELIQPALEVAGAPDLFIQSKRAEFERLKREYAQISVARGGAVPPFGQYLAQRGYSLFDFVGQ</sequence>
<gene>
    <name evidence="1" type="ORF">NITHO_4940005</name>
</gene>
<reference evidence="1 2" key="1">
    <citation type="journal article" date="2012" name="ISME J.">
        <title>Nitrification expanded: discovery, physiology and genomics of a nitrite-oxidizing bacterium from the phylum Chloroflexi.</title>
        <authorList>
            <person name="Sorokin D.Y."/>
            <person name="Lucker S."/>
            <person name="Vejmelkova D."/>
            <person name="Kostrikina N.A."/>
            <person name="Kleerebezem R."/>
            <person name="Rijpstra W.I."/>
            <person name="Damste J.S."/>
            <person name="Le Paslier D."/>
            <person name="Muyzer G."/>
            <person name="Wagner M."/>
            <person name="van Loosdrecht M.C."/>
            <person name="Daims H."/>
        </authorList>
    </citation>
    <scope>NUCLEOTIDE SEQUENCE [LARGE SCALE GENOMIC DNA]</scope>
    <source>
        <strain evidence="2">none</strain>
    </source>
</reference>
<keyword evidence="2" id="KW-1185">Reference proteome</keyword>
<comment type="caution">
    <text evidence="1">The sequence shown here is derived from an EMBL/GenBank/DDBJ whole genome shotgun (WGS) entry which is preliminary data.</text>
</comment>
<accession>I4EL56</accession>
<evidence type="ECO:0000313" key="2">
    <source>
        <dbReference type="Proteomes" id="UP000004221"/>
    </source>
</evidence>
<dbReference type="AlphaFoldDB" id="I4EL56"/>
<proteinExistence type="predicted"/>
<evidence type="ECO:0000313" key="1">
    <source>
        <dbReference type="EMBL" id="CCF85418.1"/>
    </source>
</evidence>
<protein>
    <submittedName>
        <fullName evidence="1">Uncharacterized protein</fullName>
    </submittedName>
</protein>
<dbReference type="Proteomes" id="UP000004221">
    <property type="component" value="Unassembled WGS sequence"/>
</dbReference>